<keyword evidence="2" id="KW-1185">Reference proteome</keyword>
<name>A0ABY6LAG8_9ARAC</name>
<organism evidence="1 2">
    <name type="scientific">Cordylochernes scorpioides</name>
    <dbReference type="NCBI Taxonomy" id="51811"/>
    <lineage>
        <taxon>Eukaryota</taxon>
        <taxon>Metazoa</taxon>
        <taxon>Ecdysozoa</taxon>
        <taxon>Arthropoda</taxon>
        <taxon>Chelicerata</taxon>
        <taxon>Arachnida</taxon>
        <taxon>Pseudoscorpiones</taxon>
        <taxon>Cheliferoidea</taxon>
        <taxon>Chernetidae</taxon>
        <taxon>Cordylochernes</taxon>
    </lineage>
</organism>
<evidence type="ECO:0000313" key="2">
    <source>
        <dbReference type="Proteomes" id="UP001235939"/>
    </source>
</evidence>
<protein>
    <submittedName>
        <fullName evidence="1">Uncharacterized protein</fullName>
    </submittedName>
</protein>
<accession>A0ABY6LAG8</accession>
<dbReference type="Proteomes" id="UP001235939">
    <property type="component" value="Chromosome 16"/>
</dbReference>
<dbReference type="EMBL" id="CP092878">
    <property type="protein sequence ID" value="UYV78132.1"/>
    <property type="molecule type" value="Genomic_DNA"/>
</dbReference>
<gene>
    <name evidence="1" type="ORF">LAZ67_16000214</name>
</gene>
<sequence>MNGIRDQRSGAYVHMPNVRVEEWYCKKKRRHTTFINIKKALEACKEPQPHLFKLPEMLVTLEKRGEDQEKMQAVKKADELGELGQKAGGHAVALEEGVKSFLSESEEFRTAVLTGGRDGRVLRQLQLVHAVYTVYGLIEITVDARKHQNLYQICVKNEIKCADAFRMLTVAYGEATLDRSNVYR</sequence>
<evidence type="ECO:0000313" key="1">
    <source>
        <dbReference type="EMBL" id="UYV78132.1"/>
    </source>
</evidence>
<proteinExistence type="predicted"/>
<reference evidence="1 2" key="1">
    <citation type="submission" date="2022-01" db="EMBL/GenBank/DDBJ databases">
        <title>A chromosomal length assembly of Cordylochernes scorpioides.</title>
        <authorList>
            <person name="Zeh D."/>
            <person name="Zeh J."/>
        </authorList>
    </citation>
    <scope>NUCLEOTIDE SEQUENCE [LARGE SCALE GENOMIC DNA]</scope>
    <source>
        <strain evidence="1">IN4F17</strain>
        <tissue evidence="1">Whole Body</tissue>
    </source>
</reference>